<reference evidence="3" key="1">
    <citation type="journal article" date="2020" name="Stud. Mycol.">
        <title>101 Dothideomycetes genomes: a test case for predicting lifestyles and emergence of pathogens.</title>
        <authorList>
            <person name="Haridas S."/>
            <person name="Albert R."/>
            <person name="Binder M."/>
            <person name="Bloem J."/>
            <person name="Labutti K."/>
            <person name="Salamov A."/>
            <person name="Andreopoulos B."/>
            <person name="Baker S."/>
            <person name="Barry K."/>
            <person name="Bills G."/>
            <person name="Bluhm B."/>
            <person name="Cannon C."/>
            <person name="Castanera R."/>
            <person name="Culley D."/>
            <person name="Daum C."/>
            <person name="Ezra D."/>
            <person name="Gonzalez J."/>
            <person name="Henrissat B."/>
            <person name="Kuo A."/>
            <person name="Liang C."/>
            <person name="Lipzen A."/>
            <person name="Lutzoni F."/>
            <person name="Magnuson J."/>
            <person name="Mondo S."/>
            <person name="Nolan M."/>
            <person name="Ohm R."/>
            <person name="Pangilinan J."/>
            <person name="Park H.-J."/>
            <person name="Ramirez L."/>
            <person name="Alfaro M."/>
            <person name="Sun H."/>
            <person name="Tritt A."/>
            <person name="Yoshinaga Y."/>
            <person name="Zwiers L.-H."/>
            <person name="Turgeon B."/>
            <person name="Goodwin S."/>
            <person name="Spatafora J."/>
            <person name="Crous P."/>
            <person name="Grigoriev I."/>
        </authorList>
    </citation>
    <scope>NUCLEOTIDE SEQUENCE</scope>
    <source>
        <strain evidence="3">Tuck. ex Michener</strain>
    </source>
</reference>
<feature type="compositionally biased region" description="Polar residues" evidence="2">
    <location>
        <begin position="724"/>
        <end position="739"/>
    </location>
</feature>
<protein>
    <recommendedName>
        <fullName evidence="5">UBA domain-containing protein</fullName>
    </recommendedName>
</protein>
<dbReference type="GO" id="GO:0005634">
    <property type="term" value="C:nucleus"/>
    <property type="evidence" value="ECO:0007669"/>
    <property type="project" value="TreeGrafter"/>
</dbReference>
<dbReference type="Proteomes" id="UP000800092">
    <property type="component" value="Unassembled WGS sequence"/>
</dbReference>
<feature type="region of interest" description="Disordered" evidence="2">
    <location>
        <begin position="715"/>
        <end position="772"/>
    </location>
</feature>
<dbReference type="AlphaFoldDB" id="A0A6A6H225"/>
<dbReference type="GO" id="GO:0005829">
    <property type="term" value="C:cytosol"/>
    <property type="evidence" value="ECO:0007669"/>
    <property type="project" value="TreeGrafter"/>
</dbReference>
<proteinExistence type="predicted"/>
<feature type="region of interest" description="Disordered" evidence="2">
    <location>
        <begin position="680"/>
        <end position="700"/>
    </location>
</feature>
<organism evidence="3 4">
    <name type="scientific">Viridothelium virens</name>
    <name type="common">Speckled blister lichen</name>
    <name type="synonym">Trypethelium virens</name>
    <dbReference type="NCBI Taxonomy" id="1048519"/>
    <lineage>
        <taxon>Eukaryota</taxon>
        <taxon>Fungi</taxon>
        <taxon>Dikarya</taxon>
        <taxon>Ascomycota</taxon>
        <taxon>Pezizomycotina</taxon>
        <taxon>Dothideomycetes</taxon>
        <taxon>Dothideomycetes incertae sedis</taxon>
        <taxon>Trypetheliales</taxon>
        <taxon>Trypetheliaceae</taxon>
        <taxon>Viridothelium</taxon>
    </lineage>
</organism>
<feature type="compositionally biased region" description="Polar residues" evidence="2">
    <location>
        <begin position="680"/>
        <end position="694"/>
    </location>
</feature>
<dbReference type="GO" id="GO:0016579">
    <property type="term" value="P:protein deubiquitination"/>
    <property type="evidence" value="ECO:0007669"/>
    <property type="project" value="TreeGrafter"/>
</dbReference>
<evidence type="ECO:0000313" key="3">
    <source>
        <dbReference type="EMBL" id="KAF2231939.1"/>
    </source>
</evidence>
<keyword evidence="1" id="KW-0175">Coiled coil</keyword>
<feature type="compositionally biased region" description="Basic and acidic residues" evidence="2">
    <location>
        <begin position="743"/>
        <end position="759"/>
    </location>
</feature>
<name>A0A6A6H225_VIRVR</name>
<feature type="compositionally biased region" description="Polar residues" evidence="2">
    <location>
        <begin position="104"/>
        <end position="116"/>
    </location>
</feature>
<keyword evidence="4" id="KW-1185">Reference proteome</keyword>
<feature type="compositionally biased region" description="Basic and acidic residues" evidence="2">
    <location>
        <begin position="833"/>
        <end position="842"/>
    </location>
</feature>
<feature type="region of interest" description="Disordered" evidence="2">
    <location>
        <begin position="820"/>
        <end position="842"/>
    </location>
</feature>
<feature type="compositionally biased region" description="Low complexity" evidence="2">
    <location>
        <begin position="86"/>
        <end position="103"/>
    </location>
</feature>
<gene>
    <name evidence="3" type="ORF">EV356DRAFT_535104</name>
</gene>
<evidence type="ECO:0008006" key="5">
    <source>
        <dbReference type="Google" id="ProtNLM"/>
    </source>
</evidence>
<dbReference type="InterPro" id="IPR055335">
    <property type="entry name" value="Ucp6/RUP1"/>
</dbReference>
<evidence type="ECO:0000256" key="1">
    <source>
        <dbReference type="SAM" id="Coils"/>
    </source>
</evidence>
<evidence type="ECO:0000256" key="2">
    <source>
        <dbReference type="SAM" id="MobiDB-lite"/>
    </source>
</evidence>
<sequence length="842" mass="94867">MESVGLSQDHIDQVKDFTAADEDTVVRYLKHYDGNAERAISAILDNIRLPEENSVDSSWNESAWTTDNAGHAQEEAQPAFGEFLQPNAAPSRPPSRVSHRSNNGSTREASQYTPMSQEDWDVQRATKISLGQDPGPVTLPQQSGVVDLPGQTYFGPATRAQYDESKWALTRVGTTESAIEIADHPEDPFERKRSEGAPATLSPISRREKGFKPGLITILHSIPAARNALIFPSYQQGDLGQLATWYQGDEINQGVVMEDTPNLSKQDFDIILEMQRLMAFLDETQRKYARPRYLAEILDSRESTKGEYAKALDEWLSIAEKIKPDPARRNLFTTRVIYTTKGRESDFEDDICFLLELDGAIHNIYEKLNSALWPSADRRAFVRQASDIICIDIRQKQSSSQLDGLGVSVPPIIHLDRYLEENSESMHYRHMEIQEHEQTVKSLKEQIEDISSHTHSAQLGKVAGTELLEITISLLKAGQDRRERNSFEVSPSFDENVPEIDSREASTIKQLEHILDWLNWKVDGLTKQIDEHQEAIEKARQELLREDLIVPQYHRYSLRGVCIEGKKTFVLQPSVPTGSWNSSPDQDGFQWWCQDFSWSSTKDFSVSEVSLDDVLNDASNNAKEALLVYANDKARSEQTIPLPDALHNFVVQDNLLFDHEIQSHAHTTVSCMDWETAGDTDTGSTFELGSSTHPQEQEIELSEKEGEYEPLQLNITASVPPHSITASQIRSPETETGSSEIGLEDHGKTKSAYEKDKNSLDMTSDGSDDGYDEKWRAAEQGYPSTKEDELALQDKQRRLGRDLTLKERRDYLLRRLQAVQEGTGGREAINNRGGEESGWKGG</sequence>
<dbReference type="EMBL" id="ML991821">
    <property type="protein sequence ID" value="KAF2231939.1"/>
    <property type="molecule type" value="Genomic_DNA"/>
</dbReference>
<feature type="coiled-coil region" evidence="1">
    <location>
        <begin position="522"/>
        <end position="549"/>
    </location>
</feature>
<accession>A0A6A6H225</accession>
<dbReference type="PANTHER" id="PTHR39597">
    <property type="entry name" value="UBA DOMAIN-CONTAINING PROTEIN RUP1"/>
    <property type="match status" value="1"/>
</dbReference>
<dbReference type="PANTHER" id="PTHR39597:SF1">
    <property type="entry name" value="UBA DOMAIN-CONTAINING PROTEIN RUP1"/>
    <property type="match status" value="1"/>
</dbReference>
<dbReference type="OrthoDB" id="4489171at2759"/>
<evidence type="ECO:0000313" key="4">
    <source>
        <dbReference type="Proteomes" id="UP000800092"/>
    </source>
</evidence>
<dbReference type="Pfam" id="PF14555">
    <property type="entry name" value="UBA_4"/>
    <property type="match status" value="1"/>
</dbReference>
<feature type="region of interest" description="Disordered" evidence="2">
    <location>
        <begin position="84"/>
        <end position="118"/>
    </location>
</feature>